<dbReference type="Pfam" id="PF01048">
    <property type="entry name" value="PNP_UDP_1"/>
    <property type="match status" value="1"/>
</dbReference>
<sequence length="232" mass="23534">MTAIVIQVAMEEEAQPFLDAASEVSEPFTVGGAEHRGIVIGGATVVLVRSGIGMVNATAAATGALHRYGPDGVVLISAGSAGGLAAGIQVGDVVIADHTVNVEASALAFGYVPGQVPGMPATYDTDPQLAQAFADTRIDDISVRHGAMGSGDKFATNDIAVGLRETFPQLLTIDMETSAIVATARAYGVRCAAVRAVSDLCAPDGSEFATHIDGAAERSARVVIDGLARLAA</sequence>
<dbReference type="InterPro" id="IPR035994">
    <property type="entry name" value="Nucleoside_phosphorylase_sf"/>
</dbReference>
<evidence type="ECO:0000313" key="8">
    <source>
        <dbReference type="Proteomes" id="UP001519362"/>
    </source>
</evidence>
<dbReference type="NCBIfam" id="TIGR01704">
    <property type="entry name" value="MTA_SAH-Nsdase"/>
    <property type="match status" value="1"/>
</dbReference>
<evidence type="ECO:0000256" key="2">
    <source>
        <dbReference type="ARBA" id="ARBA00011974"/>
    </source>
</evidence>
<name>A0ABS4ZJB4_9MICO</name>
<proteinExistence type="predicted"/>
<comment type="pathway">
    <text evidence="1">Amino-acid biosynthesis; L-methionine biosynthesis via salvage pathway; S-methyl-5-thio-alpha-D-ribose 1-phosphate from S-methyl-5'-thioadenosine (hydrolase route): step 1/2.</text>
</comment>
<dbReference type="PANTHER" id="PTHR46832">
    <property type="entry name" value="5'-METHYLTHIOADENOSINE/S-ADENOSYLHOMOCYSTEINE NUCLEOSIDASE"/>
    <property type="match status" value="1"/>
</dbReference>
<evidence type="ECO:0000313" key="7">
    <source>
        <dbReference type="EMBL" id="MBP2437382.1"/>
    </source>
</evidence>
<evidence type="ECO:0000256" key="5">
    <source>
        <dbReference type="ARBA" id="ARBA00023167"/>
    </source>
</evidence>
<reference evidence="7 8" key="1">
    <citation type="submission" date="2021-03" db="EMBL/GenBank/DDBJ databases">
        <title>Sequencing the genomes of 1000 actinobacteria strains.</title>
        <authorList>
            <person name="Klenk H.-P."/>
        </authorList>
    </citation>
    <scope>NUCLEOTIDE SEQUENCE [LARGE SCALE GENOMIC DNA]</scope>
    <source>
        <strain evidence="7 8">DSM 24221</strain>
    </source>
</reference>
<gene>
    <name evidence="7" type="ORF">JOF34_001968</name>
</gene>
<dbReference type="Gene3D" id="3.40.50.1580">
    <property type="entry name" value="Nucleoside phosphorylase domain"/>
    <property type="match status" value="1"/>
</dbReference>
<feature type="domain" description="Nucleoside phosphorylase" evidence="6">
    <location>
        <begin position="4"/>
        <end position="223"/>
    </location>
</feature>
<evidence type="ECO:0000256" key="4">
    <source>
        <dbReference type="ARBA" id="ARBA00022801"/>
    </source>
</evidence>
<dbReference type="InterPro" id="IPR010049">
    <property type="entry name" value="MTA_SAH_Nsdase"/>
</dbReference>
<dbReference type="EMBL" id="JAGIOL010000001">
    <property type="protein sequence ID" value="MBP2437382.1"/>
    <property type="molecule type" value="Genomic_DNA"/>
</dbReference>
<dbReference type="Proteomes" id="UP001519362">
    <property type="component" value="Unassembled WGS sequence"/>
</dbReference>
<dbReference type="EC" id="3.2.2.9" evidence="2"/>
<keyword evidence="4 7" id="KW-0378">Hydrolase</keyword>
<evidence type="ECO:0000256" key="3">
    <source>
        <dbReference type="ARBA" id="ARBA00022605"/>
    </source>
</evidence>
<dbReference type="RefSeq" id="WP_165134137.1">
    <property type="nucleotide sequence ID" value="NZ_CP049253.1"/>
</dbReference>
<keyword evidence="5" id="KW-0486">Methionine biosynthesis</keyword>
<dbReference type="PANTHER" id="PTHR46832:SF1">
    <property type="entry name" value="5'-METHYLTHIOADENOSINE_S-ADENOSYLHOMOCYSTEINE NUCLEOSIDASE"/>
    <property type="match status" value="1"/>
</dbReference>
<comment type="caution">
    <text evidence="7">The sequence shown here is derived from an EMBL/GenBank/DDBJ whole genome shotgun (WGS) entry which is preliminary data.</text>
</comment>
<keyword evidence="3" id="KW-0028">Amino-acid biosynthesis</keyword>
<organism evidence="7 8">
    <name type="scientific">Microbacterium amylolyticum</name>
    <dbReference type="NCBI Taxonomy" id="936337"/>
    <lineage>
        <taxon>Bacteria</taxon>
        <taxon>Bacillati</taxon>
        <taxon>Actinomycetota</taxon>
        <taxon>Actinomycetes</taxon>
        <taxon>Micrococcales</taxon>
        <taxon>Microbacteriaceae</taxon>
        <taxon>Microbacterium</taxon>
    </lineage>
</organism>
<dbReference type="CDD" id="cd09008">
    <property type="entry name" value="MTAN"/>
    <property type="match status" value="1"/>
</dbReference>
<accession>A0ABS4ZJB4</accession>
<keyword evidence="7" id="KW-0326">Glycosidase</keyword>
<dbReference type="GO" id="GO:0008782">
    <property type="term" value="F:adenosylhomocysteine nucleosidase activity"/>
    <property type="evidence" value="ECO:0007669"/>
    <property type="project" value="UniProtKB-EC"/>
</dbReference>
<keyword evidence="8" id="KW-1185">Reference proteome</keyword>
<evidence type="ECO:0000259" key="6">
    <source>
        <dbReference type="Pfam" id="PF01048"/>
    </source>
</evidence>
<dbReference type="InterPro" id="IPR000845">
    <property type="entry name" value="Nucleoside_phosphorylase_d"/>
</dbReference>
<dbReference type="SUPFAM" id="SSF53167">
    <property type="entry name" value="Purine and uridine phosphorylases"/>
    <property type="match status" value="1"/>
</dbReference>
<protein>
    <recommendedName>
        <fullName evidence="2">adenosylhomocysteine nucleosidase</fullName>
        <ecNumber evidence="2">3.2.2.9</ecNumber>
    </recommendedName>
</protein>
<evidence type="ECO:0000256" key="1">
    <source>
        <dbReference type="ARBA" id="ARBA00004945"/>
    </source>
</evidence>